<feature type="short sequence motif" description="GXSXG" evidence="4">
    <location>
        <begin position="104"/>
        <end position="108"/>
    </location>
</feature>
<evidence type="ECO:0000313" key="7">
    <source>
        <dbReference type="Proteomes" id="UP000245430"/>
    </source>
</evidence>
<dbReference type="InterPro" id="IPR002641">
    <property type="entry name" value="PNPLA_dom"/>
</dbReference>
<dbReference type="PROSITE" id="PS51635">
    <property type="entry name" value="PNPLA"/>
    <property type="match status" value="1"/>
</dbReference>
<keyword evidence="3 4" id="KW-0443">Lipid metabolism</keyword>
<sequence>MFVVFTQIILPLDIKKFCMINKLIKNKPISLIRSCFKSLVCLNQSFLGVCMLTLFISLPLSIFSQEEKPKVALVLSGGGAKGIAHIPVLQALDSLGIVPDLIVGTSMGSVVGGLYAMGYSGDSIAKIASQANWSELLGGDVSLRDVGVEEKSEFGRYLVSLDYINGKPKIKASLLKDQNLREFLSSLVYPVYNVTDFNDFSIPFRAVATDLVNGNVVVLDEGSLAIAIRASMSIPSVFQPVPYNETLLVDGGVVDNFPTDIAKELGADIIIGSDVGGGLQPKEKLDNIATILFQTSMLTSNLKDPANRALCDILIDHVENLTYSTQDFEKSNAIYKQGLIAKDANVSQLAALAEKLKTYKQRTHKLPEVKDEFVIDSILYHDISKENLNLVKARMNISPNKKYHIKELISAVDRAMGTELFYQLTYRIEAVDGLKYMHLYGFEKAKNQISGALHYDTQQGVGLVVNYSGRNILGYSSRLLIGLDIAEHPKYRIQYQQNVGETKNWWWRAESFGQKLKQNYFVQGNKGEELKTSYFQVYGQINKNLNSIYNYIGLDINYEFVKLKPSVDPSFTNNAYDLRKYDFNNVEVSFQFHHNSMNQVFFATSGMYINTRIGRSILHDVDVSYEDNPQNNTDSSTNGFSKLSLLFEKRMAITRKTTLIAGMSSRFMFIDKLGQNEVSILQYGQAAKYLLGGNLVRPIRDTFVFQGLEDSELVATQFMKLNFGSQFNPLNNIYVTPYVNLASVGFGDFDDYMKDAFSPKGDWINTTNTSLLFSMGTTISYNSILGPVNFDMAYINNLNKVKLFFSVGLQLSIPY</sequence>
<dbReference type="SUPFAM" id="SSF52151">
    <property type="entry name" value="FabD/lysophospholipase-like"/>
    <property type="match status" value="1"/>
</dbReference>
<name>A0A316DK47_9FLAO</name>
<dbReference type="PANTHER" id="PTHR14226:SF29">
    <property type="entry name" value="NEUROPATHY TARGET ESTERASE SWS"/>
    <property type="match status" value="1"/>
</dbReference>
<feature type="active site" description="Proton acceptor" evidence="4">
    <location>
        <position position="250"/>
    </location>
</feature>
<dbReference type="GO" id="GO:0016787">
    <property type="term" value="F:hydrolase activity"/>
    <property type="evidence" value="ECO:0007669"/>
    <property type="project" value="UniProtKB-UniRule"/>
</dbReference>
<dbReference type="EMBL" id="QGGP01000004">
    <property type="protein sequence ID" value="PWK18584.1"/>
    <property type="molecule type" value="Genomic_DNA"/>
</dbReference>
<comment type="caution">
    <text evidence="6">The sequence shown here is derived from an EMBL/GenBank/DDBJ whole genome shotgun (WGS) entry which is preliminary data.</text>
</comment>
<feature type="short sequence motif" description="DGA/G" evidence="4">
    <location>
        <begin position="250"/>
        <end position="252"/>
    </location>
</feature>
<dbReference type="CDD" id="cd07205">
    <property type="entry name" value="Pat_PNPLA6_PNPLA7_NTE1_like"/>
    <property type="match status" value="1"/>
</dbReference>
<protein>
    <submittedName>
        <fullName evidence="6">NTE family protein</fullName>
    </submittedName>
</protein>
<evidence type="ECO:0000256" key="3">
    <source>
        <dbReference type="ARBA" id="ARBA00023098"/>
    </source>
</evidence>
<dbReference type="Proteomes" id="UP000245430">
    <property type="component" value="Unassembled WGS sequence"/>
</dbReference>
<dbReference type="GO" id="GO:0016042">
    <property type="term" value="P:lipid catabolic process"/>
    <property type="evidence" value="ECO:0007669"/>
    <property type="project" value="UniProtKB-UniRule"/>
</dbReference>
<feature type="short sequence motif" description="GXGXXG" evidence="4">
    <location>
        <begin position="77"/>
        <end position="82"/>
    </location>
</feature>
<reference evidence="6 7" key="1">
    <citation type="submission" date="2018-05" db="EMBL/GenBank/DDBJ databases">
        <title>Genomic Encyclopedia of Archaeal and Bacterial Type Strains, Phase II (KMG-II): from individual species to whole genera.</title>
        <authorList>
            <person name="Goeker M."/>
        </authorList>
    </citation>
    <scope>NUCLEOTIDE SEQUENCE [LARGE SCALE GENOMIC DNA]</scope>
    <source>
        <strain evidence="6 7">DSM 22637</strain>
    </source>
</reference>
<proteinExistence type="predicted"/>
<evidence type="ECO:0000256" key="2">
    <source>
        <dbReference type="ARBA" id="ARBA00022963"/>
    </source>
</evidence>
<dbReference type="Gene3D" id="3.40.1090.10">
    <property type="entry name" value="Cytosolic phospholipase A2 catalytic domain"/>
    <property type="match status" value="2"/>
</dbReference>
<dbReference type="InterPro" id="IPR016035">
    <property type="entry name" value="Acyl_Trfase/lysoPLipase"/>
</dbReference>
<keyword evidence="7" id="KW-1185">Reference proteome</keyword>
<dbReference type="PANTHER" id="PTHR14226">
    <property type="entry name" value="NEUROPATHY TARGET ESTERASE/SWISS CHEESE D.MELANOGASTER"/>
    <property type="match status" value="1"/>
</dbReference>
<accession>A0A316DK47</accession>
<evidence type="ECO:0000256" key="4">
    <source>
        <dbReference type="PROSITE-ProRule" id="PRU01161"/>
    </source>
</evidence>
<evidence type="ECO:0000259" key="5">
    <source>
        <dbReference type="PROSITE" id="PS51635"/>
    </source>
</evidence>
<keyword evidence="2 4" id="KW-0442">Lipid degradation</keyword>
<keyword evidence="1 4" id="KW-0378">Hydrolase</keyword>
<evidence type="ECO:0000313" key="6">
    <source>
        <dbReference type="EMBL" id="PWK18584.1"/>
    </source>
</evidence>
<feature type="domain" description="PNPLA" evidence="5">
    <location>
        <begin position="73"/>
        <end position="263"/>
    </location>
</feature>
<feature type="active site" description="Nucleophile" evidence="4">
    <location>
        <position position="106"/>
    </location>
</feature>
<dbReference type="InterPro" id="IPR050301">
    <property type="entry name" value="NTE"/>
</dbReference>
<evidence type="ECO:0000256" key="1">
    <source>
        <dbReference type="ARBA" id="ARBA00022801"/>
    </source>
</evidence>
<dbReference type="AlphaFoldDB" id="A0A316DK47"/>
<gene>
    <name evidence="6" type="ORF">LX78_01891</name>
</gene>
<dbReference type="Gene3D" id="2.40.160.50">
    <property type="entry name" value="membrane protein fhac: a member of the omp85/tpsb transporter family"/>
    <property type="match status" value="1"/>
</dbReference>
<organism evidence="6 7">
    <name type="scientific">Xanthomarina spongicola</name>
    <dbReference type="NCBI Taxonomy" id="570520"/>
    <lineage>
        <taxon>Bacteria</taxon>
        <taxon>Pseudomonadati</taxon>
        <taxon>Bacteroidota</taxon>
        <taxon>Flavobacteriia</taxon>
        <taxon>Flavobacteriales</taxon>
        <taxon>Flavobacteriaceae</taxon>
        <taxon>Xanthomarina</taxon>
    </lineage>
</organism>
<dbReference type="Pfam" id="PF01734">
    <property type="entry name" value="Patatin"/>
    <property type="match status" value="1"/>
</dbReference>